<gene>
    <name evidence="2" type="ORF">E9232_004029</name>
</gene>
<dbReference type="InterPro" id="IPR012338">
    <property type="entry name" value="Beta-lactam/transpept-like"/>
</dbReference>
<dbReference type="Proteomes" id="UP001262410">
    <property type="component" value="Unassembled WGS sequence"/>
</dbReference>
<feature type="domain" description="Beta-lactamase-related" evidence="1">
    <location>
        <begin position="16"/>
        <end position="326"/>
    </location>
</feature>
<dbReference type="InterPro" id="IPR050491">
    <property type="entry name" value="AmpC-like"/>
</dbReference>
<dbReference type="Gene3D" id="3.40.710.10">
    <property type="entry name" value="DD-peptidase/beta-lactamase superfamily"/>
    <property type="match status" value="1"/>
</dbReference>
<dbReference type="Pfam" id="PF00144">
    <property type="entry name" value="Beta-lactamase"/>
    <property type="match status" value="1"/>
</dbReference>
<dbReference type="PANTHER" id="PTHR46825">
    <property type="entry name" value="D-ALANYL-D-ALANINE-CARBOXYPEPTIDASE/ENDOPEPTIDASE AMPH"/>
    <property type="match status" value="1"/>
</dbReference>
<sequence length="453" mass="47771">MTEWLDAALAYAGRWMDYQMKAAEQPGCVVAVAKGGTVLWERAFGVADLRTGEALTAAHRFRVASHSKTFTAAGIMKLHEAGCLHLDDRIGTHVPGLHALVAETTIAQLLAHASGTMRDGTRSPHWQVRAPFFDEAALRAELARPLAIDANSRFKYSNLGFGLLGLAIEAITGEPYARWITREVVGASELASTAPDMPLAAGTPLAAGHSGRMPFGRGAITGDQPTFALAAATGFVSTAGDLARFFASLDPAAGSSVLSVASRREMTRPHWEVPHQSESRHYGLGTTIGRVDGHVLVGHGGAFPGFISRSAMVPDWGIGLSVLTNAIDGPAHAWLDGIVSILHRFAGHGAPSPAVAGWAGRWWSLWRAIDLVPMGDLVLAADPAGLKPFADATEIEATGPDRGRITLANGFASHGETVERGFDASGTAGRLFLGGSEWVADPKDLAVSYQKPV</sequence>
<reference evidence="2 3" key="1">
    <citation type="submission" date="2023-07" db="EMBL/GenBank/DDBJ databases">
        <title>Sorghum-associated microbial communities from plants grown in Nebraska, USA.</title>
        <authorList>
            <person name="Schachtman D."/>
        </authorList>
    </citation>
    <scope>NUCLEOTIDE SEQUENCE [LARGE SCALE GENOMIC DNA]</scope>
    <source>
        <strain evidence="2 3">584</strain>
    </source>
</reference>
<comment type="caution">
    <text evidence="2">The sequence shown here is derived from an EMBL/GenBank/DDBJ whole genome shotgun (WGS) entry which is preliminary data.</text>
</comment>
<keyword evidence="3" id="KW-1185">Reference proteome</keyword>
<dbReference type="PANTHER" id="PTHR46825:SF9">
    <property type="entry name" value="BETA-LACTAMASE-RELATED DOMAIN-CONTAINING PROTEIN"/>
    <property type="match status" value="1"/>
</dbReference>
<name>A0ABU1JVB8_9PROT</name>
<evidence type="ECO:0000259" key="1">
    <source>
        <dbReference type="Pfam" id="PF00144"/>
    </source>
</evidence>
<accession>A0ABU1JVB8</accession>
<dbReference type="RefSeq" id="WP_309796753.1">
    <property type="nucleotide sequence ID" value="NZ_JAVDPW010000007.1"/>
</dbReference>
<proteinExistence type="predicted"/>
<organism evidence="2 3">
    <name type="scientific">Inquilinus ginsengisoli</name>
    <dbReference type="NCBI Taxonomy" id="363840"/>
    <lineage>
        <taxon>Bacteria</taxon>
        <taxon>Pseudomonadati</taxon>
        <taxon>Pseudomonadota</taxon>
        <taxon>Alphaproteobacteria</taxon>
        <taxon>Rhodospirillales</taxon>
        <taxon>Rhodospirillaceae</taxon>
        <taxon>Inquilinus</taxon>
    </lineage>
</organism>
<dbReference type="EMBL" id="JAVDPW010000007">
    <property type="protein sequence ID" value="MDR6291495.1"/>
    <property type="molecule type" value="Genomic_DNA"/>
</dbReference>
<protein>
    <submittedName>
        <fullName evidence="2">CubicO group peptidase (Beta-lactamase class C family)</fullName>
    </submittedName>
</protein>
<dbReference type="InterPro" id="IPR001466">
    <property type="entry name" value="Beta-lactam-related"/>
</dbReference>
<evidence type="ECO:0000313" key="3">
    <source>
        <dbReference type="Proteomes" id="UP001262410"/>
    </source>
</evidence>
<dbReference type="SUPFAM" id="SSF56601">
    <property type="entry name" value="beta-lactamase/transpeptidase-like"/>
    <property type="match status" value="1"/>
</dbReference>
<evidence type="ECO:0000313" key="2">
    <source>
        <dbReference type="EMBL" id="MDR6291495.1"/>
    </source>
</evidence>